<feature type="domain" description="N-acetyltransferase" evidence="1">
    <location>
        <begin position="17"/>
        <end position="190"/>
    </location>
</feature>
<dbReference type="Pfam" id="PF13302">
    <property type="entry name" value="Acetyltransf_3"/>
    <property type="match status" value="1"/>
</dbReference>
<dbReference type="AlphaFoldDB" id="A0A1H7NES5"/>
<dbReference type="STRING" id="1287727.SAMN05443999_10499"/>
<evidence type="ECO:0000313" key="2">
    <source>
        <dbReference type="EMBL" id="SEL21468.1"/>
    </source>
</evidence>
<protein>
    <submittedName>
        <fullName evidence="2">Protein N-acetyltransferase, RimJ/RimL family</fullName>
    </submittedName>
</protein>
<accession>A0A1H7NES5</accession>
<dbReference type="InterPro" id="IPR051531">
    <property type="entry name" value="N-acetyltransferase"/>
</dbReference>
<dbReference type="SUPFAM" id="SSF55729">
    <property type="entry name" value="Acyl-CoA N-acyltransferases (Nat)"/>
    <property type="match status" value="1"/>
</dbReference>
<dbReference type="Proteomes" id="UP000199582">
    <property type="component" value="Unassembled WGS sequence"/>
</dbReference>
<reference evidence="2 3" key="1">
    <citation type="submission" date="2016-10" db="EMBL/GenBank/DDBJ databases">
        <authorList>
            <person name="de Groot N.N."/>
        </authorList>
    </citation>
    <scope>NUCLEOTIDE SEQUENCE [LARGE SCALE GENOMIC DNA]</scope>
    <source>
        <strain evidence="2 3">DSM 100674</strain>
    </source>
</reference>
<proteinExistence type="predicted"/>
<dbReference type="InterPro" id="IPR016181">
    <property type="entry name" value="Acyl_CoA_acyltransferase"/>
</dbReference>
<dbReference type="PANTHER" id="PTHR43792">
    <property type="entry name" value="GNAT FAMILY, PUTATIVE (AFU_ORTHOLOGUE AFUA_3G00765)-RELATED-RELATED"/>
    <property type="match status" value="1"/>
</dbReference>
<dbReference type="PROSITE" id="PS51186">
    <property type="entry name" value="GNAT"/>
    <property type="match status" value="1"/>
</dbReference>
<dbReference type="Gene3D" id="3.40.630.30">
    <property type="match status" value="1"/>
</dbReference>
<dbReference type="GO" id="GO:0016747">
    <property type="term" value="F:acyltransferase activity, transferring groups other than amino-acyl groups"/>
    <property type="evidence" value="ECO:0007669"/>
    <property type="project" value="InterPro"/>
</dbReference>
<keyword evidence="2" id="KW-0808">Transferase</keyword>
<dbReference type="EMBL" id="FOAG01000004">
    <property type="protein sequence ID" value="SEL21468.1"/>
    <property type="molecule type" value="Genomic_DNA"/>
</dbReference>
<gene>
    <name evidence="2" type="ORF">SAMN05443999_10499</name>
</gene>
<dbReference type="PANTHER" id="PTHR43792:SF16">
    <property type="entry name" value="N-ACETYLTRANSFERASE DOMAIN-CONTAINING PROTEIN"/>
    <property type="match status" value="1"/>
</dbReference>
<dbReference type="RefSeq" id="WP_175544723.1">
    <property type="nucleotide sequence ID" value="NZ_FOAG01000004.1"/>
</dbReference>
<evidence type="ECO:0000313" key="3">
    <source>
        <dbReference type="Proteomes" id="UP000199582"/>
    </source>
</evidence>
<organism evidence="2 3">
    <name type="scientific">Roseovarius azorensis</name>
    <dbReference type="NCBI Taxonomy" id="1287727"/>
    <lineage>
        <taxon>Bacteria</taxon>
        <taxon>Pseudomonadati</taxon>
        <taxon>Pseudomonadota</taxon>
        <taxon>Alphaproteobacteria</taxon>
        <taxon>Rhodobacterales</taxon>
        <taxon>Roseobacteraceae</taxon>
        <taxon>Roseovarius</taxon>
    </lineage>
</organism>
<name>A0A1H7NES5_9RHOB</name>
<evidence type="ECO:0000259" key="1">
    <source>
        <dbReference type="PROSITE" id="PS51186"/>
    </source>
</evidence>
<sequence length="204" mass="23058">MIAPLDPQALVLRTPRLTLRPLAPQDEDIQRALLTDPEVVRYVTDPLTPAQVARRMVQAVRRGAGGRIGAWTVTVTATGERIGDGVLTPVPFDEKDTPWHQVRPDVWPENPVEVGYMLLPHVWGQGYATEICECLLRFAFEQTDLGQVVACTDPDNAASRRVLHKCGMRDCGPVWAYCEMVAWFEMWRADWKMRVRRHTPRSAG</sequence>
<keyword evidence="3" id="KW-1185">Reference proteome</keyword>
<dbReference type="InterPro" id="IPR000182">
    <property type="entry name" value="GNAT_dom"/>
</dbReference>